<feature type="domain" description="DSP-PTPase phosphatase fused to NAD+ Kinase" evidence="1">
    <location>
        <begin position="28"/>
        <end position="133"/>
    </location>
</feature>
<comment type="caution">
    <text evidence="2">The sequence shown here is derived from an EMBL/GenBank/DDBJ whole genome shotgun (WGS) entry which is preliminary data.</text>
</comment>
<evidence type="ECO:0000259" key="1">
    <source>
        <dbReference type="Pfam" id="PF22741"/>
    </source>
</evidence>
<dbReference type="Gene3D" id="3.90.190.10">
    <property type="entry name" value="Protein tyrosine phosphatase superfamily"/>
    <property type="match status" value="1"/>
</dbReference>
<dbReference type="Proteomes" id="UP000885750">
    <property type="component" value="Unassembled WGS sequence"/>
</dbReference>
<dbReference type="EMBL" id="DRMS01000082">
    <property type="protein sequence ID" value="HFC91573.1"/>
    <property type="molecule type" value="Genomic_DNA"/>
</dbReference>
<proteinExistence type="predicted"/>
<dbReference type="AlphaFoldDB" id="A0A7V2T1D2"/>
<organism evidence="2">
    <name type="scientific">Leucothrix mucor</name>
    <dbReference type="NCBI Taxonomy" id="45248"/>
    <lineage>
        <taxon>Bacteria</taxon>
        <taxon>Pseudomonadati</taxon>
        <taxon>Pseudomonadota</taxon>
        <taxon>Gammaproteobacteria</taxon>
        <taxon>Thiotrichales</taxon>
        <taxon>Thiotrichaceae</taxon>
        <taxon>Leucothrix</taxon>
    </lineage>
</organism>
<accession>A0A7V2T1D2</accession>
<evidence type="ECO:0000313" key="2">
    <source>
        <dbReference type="EMBL" id="HFC91573.1"/>
    </source>
</evidence>
<dbReference type="InterPro" id="IPR029021">
    <property type="entry name" value="Prot-tyrosine_phosphatase-like"/>
</dbReference>
<dbReference type="CDD" id="cd14503">
    <property type="entry name" value="PTP-bact"/>
    <property type="match status" value="1"/>
</dbReference>
<protein>
    <submittedName>
        <fullName evidence="2">Phosphatase</fullName>
    </submittedName>
</protein>
<dbReference type="InterPro" id="IPR055214">
    <property type="entry name" value="PTP-NADK"/>
</dbReference>
<sequence length="154" mass="17522">MQNISRDIGSSLETQIFNYIPINDKLATSGQPTPIQIDAIGAAGYDCIINLAMHDSTDALYEEGGMVSEAGMNYFHIPVPFEAPTAEHLRLFLNLMKALDGQKIWLHCAYNWRASAFINHYKRKVLGITSLEELEMLVLQQWKPDKAWLMFFEL</sequence>
<dbReference type="SUPFAM" id="SSF52799">
    <property type="entry name" value="(Phosphotyrosine protein) phosphatases II"/>
    <property type="match status" value="1"/>
</dbReference>
<dbReference type="Pfam" id="PF22741">
    <property type="entry name" value="PTP-NADK"/>
    <property type="match status" value="1"/>
</dbReference>
<reference evidence="2" key="1">
    <citation type="journal article" date="2020" name="mSystems">
        <title>Genome- and Community-Level Interaction Insights into Carbon Utilization and Element Cycling Functions of Hydrothermarchaeota in Hydrothermal Sediment.</title>
        <authorList>
            <person name="Zhou Z."/>
            <person name="Liu Y."/>
            <person name="Xu W."/>
            <person name="Pan J."/>
            <person name="Luo Z.H."/>
            <person name="Li M."/>
        </authorList>
    </citation>
    <scope>NUCLEOTIDE SEQUENCE [LARGE SCALE GENOMIC DNA]</scope>
    <source>
        <strain evidence="2">HyVt-493</strain>
    </source>
</reference>
<name>A0A7V2T1D2_LEUMU</name>
<gene>
    <name evidence="2" type="ORF">ENJ51_02035</name>
</gene>